<comment type="pathway">
    <text evidence="3 9">Carbohydrate metabolism; pentose and glucuronate interconversion.</text>
</comment>
<dbReference type="Proteomes" id="UP001500582">
    <property type="component" value="Unassembled WGS sequence"/>
</dbReference>
<comment type="caution">
    <text evidence="10">The sequence shown here is derived from an EMBL/GenBank/DDBJ whole genome shotgun (WGS) entry which is preliminary data.</text>
</comment>
<comment type="cofactor">
    <cofactor evidence="9">
        <name>Fe(2+)</name>
        <dbReference type="ChEBI" id="CHEBI:29033"/>
    </cofactor>
    <cofactor evidence="9">
        <name>Mn(2+)</name>
        <dbReference type="ChEBI" id="CHEBI:29035"/>
    </cofactor>
</comment>
<dbReference type="InterPro" id="IPR036237">
    <property type="entry name" value="Xyl_isomerase-like_sf"/>
</dbReference>
<evidence type="ECO:0000256" key="8">
    <source>
        <dbReference type="ARBA" id="ARBA00023239"/>
    </source>
</evidence>
<dbReference type="Gene3D" id="3.20.20.150">
    <property type="entry name" value="Divalent-metal-dependent TIM barrel enzymes"/>
    <property type="match status" value="1"/>
</dbReference>
<dbReference type="HAMAP" id="MF_00106">
    <property type="entry name" value="UxuA"/>
    <property type="match status" value="1"/>
</dbReference>
<keyword evidence="11" id="KW-1185">Reference proteome</keyword>
<dbReference type="PANTHER" id="PTHR30387">
    <property type="entry name" value="MANNONATE DEHYDRATASE"/>
    <property type="match status" value="1"/>
</dbReference>
<keyword evidence="6 9" id="KW-0408">Iron</keyword>
<dbReference type="RefSeq" id="WP_345212337.1">
    <property type="nucleotide sequence ID" value="NZ_BAABFT010000009.1"/>
</dbReference>
<proteinExistence type="inferred from homology"/>
<dbReference type="PANTHER" id="PTHR30387:SF2">
    <property type="entry name" value="MANNONATE DEHYDRATASE"/>
    <property type="match status" value="1"/>
</dbReference>
<evidence type="ECO:0000256" key="3">
    <source>
        <dbReference type="ARBA" id="ARBA00004892"/>
    </source>
</evidence>
<name>A0ABP8GSM3_9SPHI</name>
<sequence>MINNLKQTFRWFGPADPVTLQAITQTGATGIVTALYHIASGEVWPLDEILQRKQIIEQAGLTWDVVESVNIHEAIKTAGSDRDRYINNYIATIKNLSSAGINIICYNFMPVLDWTRTDLDFRLNNGASALRYDAKALVAFDLYILEREGALKDYSKEQQAAAKGYLAGITAEQKQQLINNLLAGLPGTNKTLTIPEFNSYLQRYANVDAVALKSNLQYFLRAIVPHAEEAGVKMCIHPDDPPFPILGLPRVVSTEKDLEDVVNASPSPSNGITFCSGSLGARGDNDLPGIVDRLGTHIHFLHLRNVQREADGSFYEAEHLGGNTDMYAVMKNIIIEQKKREDAGRTDIAIPMRPDHGHKILDDFRYNTYHGYSAIGRLKGLAELRGLELGTKRALFEKED</sequence>
<reference evidence="11" key="1">
    <citation type="journal article" date="2019" name="Int. J. Syst. Evol. Microbiol.">
        <title>The Global Catalogue of Microorganisms (GCM) 10K type strain sequencing project: providing services to taxonomists for standard genome sequencing and annotation.</title>
        <authorList>
            <consortium name="The Broad Institute Genomics Platform"/>
            <consortium name="The Broad Institute Genome Sequencing Center for Infectious Disease"/>
            <person name="Wu L."/>
            <person name="Ma J."/>
        </authorList>
    </citation>
    <scope>NUCLEOTIDE SEQUENCE [LARGE SCALE GENOMIC DNA]</scope>
    <source>
        <strain evidence="11">JCM 17705</strain>
    </source>
</reference>
<protein>
    <recommendedName>
        <fullName evidence="5 9">Mannonate dehydratase</fullName>
        <ecNumber evidence="5 9">4.2.1.8</ecNumber>
    </recommendedName>
    <alternativeName>
        <fullName evidence="9">D-mannonate hydro-lyase</fullName>
    </alternativeName>
</protein>
<dbReference type="PIRSF" id="PIRSF016049">
    <property type="entry name" value="Man_dehyd"/>
    <property type="match status" value="1"/>
</dbReference>
<evidence type="ECO:0000256" key="9">
    <source>
        <dbReference type="HAMAP-Rule" id="MF_00106"/>
    </source>
</evidence>
<evidence type="ECO:0000256" key="7">
    <source>
        <dbReference type="ARBA" id="ARBA00023211"/>
    </source>
</evidence>
<evidence type="ECO:0000256" key="1">
    <source>
        <dbReference type="ARBA" id="ARBA00001794"/>
    </source>
</evidence>
<dbReference type="InterPro" id="IPR004628">
    <property type="entry name" value="Man_deHydtase"/>
</dbReference>
<comment type="similarity">
    <text evidence="4 9">Belongs to the mannonate dehydratase family.</text>
</comment>
<evidence type="ECO:0000256" key="4">
    <source>
        <dbReference type="ARBA" id="ARBA00007389"/>
    </source>
</evidence>
<evidence type="ECO:0000313" key="10">
    <source>
        <dbReference type="EMBL" id="GAA4329383.1"/>
    </source>
</evidence>
<evidence type="ECO:0000256" key="5">
    <source>
        <dbReference type="ARBA" id="ARBA00012927"/>
    </source>
</evidence>
<keyword evidence="7 9" id="KW-0464">Manganese</keyword>
<dbReference type="EMBL" id="BAABFT010000009">
    <property type="protein sequence ID" value="GAA4329383.1"/>
    <property type="molecule type" value="Genomic_DNA"/>
</dbReference>
<dbReference type="NCBIfam" id="NF003027">
    <property type="entry name" value="PRK03906.1"/>
    <property type="match status" value="1"/>
</dbReference>
<dbReference type="EC" id="4.2.1.8" evidence="5 9"/>
<dbReference type="NCBIfam" id="TIGR00695">
    <property type="entry name" value="uxuA"/>
    <property type="match status" value="1"/>
</dbReference>
<gene>
    <name evidence="9 10" type="primary">uxuA</name>
    <name evidence="10" type="ORF">GCM10023149_34050</name>
</gene>
<dbReference type="Pfam" id="PF03786">
    <property type="entry name" value="UxuA"/>
    <property type="match status" value="1"/>
</dbReference>
<comment type="catalytic activity">
    <reaction evidence="1 9">
        <text>D-mannonate = 2-dehydro-3-deoxy-D-gluconate + H2O</text>
        <dbReference type="Rhea" id="RHEA:20097"/>
        <dbReference type="ChEBI" id="CHEBI:15377"/>
        <dbReference type="ChEBI" id="CHEBI:17767"/>
        <dbReference type="ChEBI" id="CHEBI:57990"/>
        <dbReference type="EC" id="4.2.1.8"/>
    </reaction>
</comment>
<keyword evidence="8 9" id="KW-0456">Lyase</keyword>
<comment type="function">
    <text evidence="2 9">Catalyzes the dehydration of D-mannonate.</text>
</comment>
<evidence type="ECO:0000256" key="2">
    <source>
        <dbReference type="ARBA" id="ARBA00002713"/>
    </source>
</evidence>
<accession>A0ABP8GSM3</accession>
<organism evidence="10 11">
    <name type="scientific">Mucilaginibacter gynuensis</name>
    <dbReference type="NCBI Taxonomy" id="1302236"/>
    <lineage>
        <taxon>Bacteria</taxon>
        <taxon>Pseudomonadati</taxon>
        <taxon>Bacteroidota</taxon>
        <taxon>Sphingobacteriia</taxon>
        <taxon>Sphingobacteriales</taxon>
        <taxon>Sphingobacteriaceae</taxon>
        <taxon>Mucilaginibacter</taxon>
    </lineage>
</organism>
<evidence type="ECO:0000256" key="6">
    <source>
        <dbReference type="ARBA" id="ARBA00023004"/>
    </source>
</evidence>
<dbReference type="SUPFAM" id="SSF51658">
    <property type="entry name" value="Xylose isomerase-like"/>
    <property type="match status" value="1"/>
</dbReference>
<evidence type="ECO:0000313" key="11">
    <source>
        <dbReference type="Proteomes" id="UP001500582"/>
    </source>
</evidence>